<organism evidence="2">
    <name type="scientific">Timema douglasi</name>
    <name type="common">Walking stick</name>
    <dbReference type="NCBI Taxonomy" id="61478"/>
    <lineage>
        <taxon>Eukaryota</taxon>
        <taxon>Metazoa</taxon>
        <taxon>Ecdysozoa</taxon>
        <taxon>Arthropoda</taxon>
        <taxon>Hexapoda</taxon>
        <taxon>Insecta</taxon>
        <taxon>Pterygota</taxon>
        <taxon>Neoptera</taxon>
        <taxon>Polyneoptera</taxon>
        <taxon>Phasmatodea</taxon>
        <taxon>Timematodea</taxon>
        <taxon>Timematoidea</taxon>
        <taxon>Timematidae</taxon>
        <taxon>Timema</taxon>
    </lineage>
</organism>
<proteinExistence type="predicted"/>
<name>A0A7R8VTP2_TIMDO</name>
<evidence type="ECO:0000256" key="1">
    <source>
        <dbReference type="SAM" id="MobiDB-lite"/>
    </source>
</evidence>
<dbReference type="AlphaFoldDB" id="A0A7R8VTP2"/>
<gene>
    <name evidence="2" type="ORF">TDIB3V08_LOCUS10828</name>
</gene>
<dbReference type="EMBL" id="OA572870">
    <property type="protein sequence ID" value="CAD7204671.1"/>
    <property type="molecule type" value="Genomic_DNA"/>
</dbReference>
<feature type="region of interest" description="Disordered" evidence="1">
    <location>
        <begin position="1"/>
        <end position="22"/>
    </location>
</feature>
<reference evidence="2" key="1">
    <citation type="submission" date="2020-11" db="EMBL/GenBank/DDBJ databases">
        <authorList>
            <person name="Tran Van P."/>
        </authorList>
    </citation>
    <scope>NUCLEOTIDE SEQUENCE</scope>
</reference>
<accession>A0A7R8VTP2</accession>
<protein>
    <submittedName>
        <fullName evidence="2">Uncharacterized protein</fullName>
    </submittedName>
</protein>
<sequence>MVKGVIPTLTPQNRKSINEPDCHSTQLKLESTIESILHSLIKPEKTSNAPASDVCEELRFKEELCFDEISIDVSENNNIRFGQSFPNIIHKNGTSPL</sequence>
<evidence type="ECO:0000313" key="2">
    <source>
        <dbReference type="EMBL" id="CAD7204671.1"/>
    </source>
</evidence>